<gene>
    <name evidence="1" type="ORF">KX928_17330</name>
</gene>
<dbReference type="Proteomes" id="UP001138661">
    <property type="component" value="Unassembled WGS sequence"/>
</dbReference>
<evidence type="ECO:0000313" key="1">
    <source>
        <dbReference type="EMBL" id="MBW4709551.1"/>
    </source>
</evidence>
<dbReference type="AlphaFoldDB" id="A0A9X1FXK0"/>
<accession>A0A9X1FXK0</accession>
<evidence type="ECO:0000313" key="2">
    <source>
        <dbReference type="Proteomes" id="UP001138661"/>
    </source>
</evidence>
<keyword evidence="1" id="KW-0547">Nucleotide-binding</keyword>
<organism evidence="1 2">
    <name type="scientific">Roseobacter insulae</name>
    <dbReference type="NCBI Taxonomy" id="2859783"/>
    <lineage>
        <taxon>Bacteria</taxon>
        <taxon>Pseudomonadati</taxon>
        <taxon>Pseudomonadota</taxon>
        <taxon>Alphaproteobacteria</taxon>
        <taxon>Rhodobacterales</taxon>
        <taxon>Roseobacteraceae</taxon>
        <taxon>Roseobacter</taxon>
    </lineage>
</organism>
<reference evidence="1" key="1">
    <citation type="submission" date="2021-07" db="EMBL/GenBank/DDBJ databases">
        <title>Roseobacter insulae sp. nov., isolated from a tidal flat.</title>
        <authorList>
            <person name="Park S."/>
            <person name="Yoon J.-H."/>
        </authorList>
    </citation>
    <scope>NUCLEOTIDE SEQUENCE</scope>
    <source>
        <strain evidence="1">YSTF-M11</strain>
    </source>
</reference>
<sequence length="86" mass="9949">MLIRDIPLQQAVHDLIDNCVDGAKRTRENGDFSDLQVRIDFSKDGFTIVDNCGGFFRHTAREYAFRFGRPKKFTSPNTRLVNLAWE</sequence>
<protein>
    <submittedName>
        <fullName evidence="1">ATP-binding protein</fullName>
    </submittedName>
</protein>
<name>A0A9X1FXK0_9RHOB</name>
<dbReference type="EMBL" id="JAHXDN010000005">
    <property type="protein sequence ID" value="MBW4709551.1"/>
    <property type="molecule type" value="Genomic_DNA"/>
</dbReference>
<dbReference type="GO" id="GO:0005524">
    <property type="term" value="F:ATP binding"/>
    <property type="evidence" value="ECO:0007669"/>
    <property type="project" value="UniProtKB-KW"/>
</dbReference>
<keyword evidence="2" id="KW-1185">Reference proteome</keyword>
<proteinExistence type="predicted"/>
<keyword evidence="1" id="KW-0067">ATP-binding</keyword>
<comment type="caution">
    <text evidence="1">The sequence shown here is derived from an EMBL/GenBank/DDBJ whole genome shotgun (WGS) entry which is preliminary data.</text>
</comment>